<dbReference type="AlphaFoldDB" id="A0AAD5M571"/>
<accession>A0AAD5M571</accession>
<evidence type="ECO:0000256" key="1">
    <source>
        <dbReference type="ARBA" id="ARBA00004141"/>
    </source>
</evidence>
<reference evidence="8" key="1">
    <citation type="submission" date="2021-12" db="EMBL/GenBank/DDBJ databases">
        <title>Prjna785345.</title>
        <authorList>
            <person name="Rujirawat T."/>
            <person name="Krajaejun T."/>
        </authorList>
    </citation>
    <scope>NUCLEOTIDE SEQUENCE</scope>
    <source>
        <strain evidence="8">Pi057C3</strain>
    </source>
</reference>
<feature type="compositionally biased region" description="Low complexity" evidence="5">
    <location>
        <begin position="35"/>
        <end position="44"/>
    </location>
</feature>
<dbReference type="InterPro" id="IPR018490">
    <property type="entry name" value="cNMP-bd_dom_sf"/>
</dbReference>
<feature type="transmembrane region" description="Helical" evidence="6">
    <location>
        <begin position="257"/>
        <end position="279"/>
    </location>
</feature>
<feature type="transmembrane region" description="Helical" evidence="6">
    <location>
        <begin position="321"/>
        <end position="344"/>
    </location>
</feature>
<dbReference type="Pfam" id="PF00916">
    <property type="entry name" value="Sulfate_transp"/>
    <property type="match status" value="1"/>
</dbReference>
<dbReference type="InterPro" id="IPR011547">
    <property type="entry name" value="SLC26A/SulP_dom"/>
</dbReference>
<dbReference type="PANTHER" id="PTHR43310">
    <property type="entry name" value="SULFATE TRANSPORTER YBAR-RELATED"/>
    <property type="match status" value="1"/>
</dbReference>
<dbReference type="InterPro" id="IPR052706">
    <property type="entry name" value="Membrane-Transporter-like"/>
</dbReference>
<dbReference type="PANTHER" id="PTHR43310:SF2">
    <property type="entry name" value="SLC26A_SULP TRANSPORTER DOMAIN-CONTAINING PROTEIN"/>
    <property type="match status" value="1"/>
</dbReference>
<feature type="transmembrane region" description="Helical" evidence="6">
    <location>
        <begin position="497"/>
        <end position="517"/>
    </location>
</feature>
<dbReference type="EMBL" id="JAKCXM010000056">
    <property type="protein sequence ID" value="KAJ0404803.1"/>
    <property type="molecule type" value="Genomic_DNA"/>
</dbReference>
<comment type="subcellular location">
    <subcellularLocation>
        <location evidence="1">Membrane</location>
        <topology evidence="1">Multi-pass membrane protein</topology>
    </subcellularLocation>
</comment>
<dbReference type="CDD" id="cd07042">
    <property type="entry name" value="STAS_SulP_like_sulfate_transporter"/>
    <property type="match status" value="1"/>
</dbReference>
<evidence type="ECO:0000256" key="4">
    <source>
        <dbReference type="ARBA" id="ARBA00023136"/>
    </source>
</evidence>
<sequence length="972" mass="106173">MEIDALPLERGAVVERAQLPTRRTSASGLRSIHASSAQSLSPRSSFHRLHTQDDDLERGDGDERSPRTAGEASTPLTSLRRVQSYQVTSQRELLESGSWAASKRKSKAKRHSHLGDAQSSDEVVAILRAESLRFKQQQQRDLHDDEDDGRGGITAARVQAQVLEVLVNLTSGVIAFLLSSTLAVSCASVIVGHGTPLSLYIAHFIDMNFLGTAVLSVVLAWQSCAPWTLGAIDVFVVPVMATIAGKITMHLQDDMDSAVATSIVMVALVSVVLGVVFYFMGILRVTSAANYMPYPVIAGFLSGIGAELIKNGVHMAAENAFSLAFFTLEQQLLILPAVLFAVVARIGQHLRWPVAISFPCLLILSLVGFHVTTRAVLGFSFQELEDLGWIFPWPKDVVEATPMWYPWTQIDFGRVHWRLLTHECFGYLVSLVILGALKYSVATTSLSTLFGREISADNEMRVIGLANIAAGVFGGCGGCHYLSAMGIMKQFDAHEKVPALVCAALLVLLWMQGIRLLQFVPKFVFGGLILSVGVHFLEAYFVAPFQFLKPVEQGIVVVITASFLVVGMLEAVGLGVIISMLELIFRIYEVGCVHHETTGQLSRSAVDRTRDQVAFLDANGAAIFVLRLQGYLFFGTSVNIVERIQTRVQSLECPKIEFVVVDMGLVPSFDATALLNFRKATVLAERYGFEIYYCGLKHSIELALRRNETAAHTAPPATSRRVHYLSADVDVALEQCENRLLPKELCRPVSGSADDWKGMNQLTLWEHFIAFHDDLDALLVDTDTASNNKKLIVLASFLERQVVPKGARLTTPHSVKSATYFICYGYMDVLVEAEFMRDHLPGIVTDGPSGDQSLTAGGSTGSRRKSSISLLSESQWAPLSTARSSRLRKIGPGSIVTADMLLSNDAGAGSGSQYIATSDCVLLRLSADAMERVEHQAPHTAVAILRLINSEVATRFLSANKRVTQLSSLLYK</sequence>
<feature type="compositionally biased region" description="Basic residues" evidence="5">
    <location>
        <begin position="102"/>
        <end position="112"/>
    </location>
</feature>
<evidence type="ECO:0000313" key="9">
    <source>
        <dbReference type="Proteomes" id="UP001209570"/>
    </source>
</evidence>
<keyword evidence="3 6" id="KW-1133">Transmembrane helix</keyword>
<feature type="transmembrane region" description="Helical" evidence="6">
    <location>
        <begin position="350"/>
        <end position="371"/>
    </location>
</feature>
<feature type="compositionally biased region" description="Basic and acidic residues" evidence="5">
    <location>
        <begin position="50"/>
        <end position="66"/>
    </location>
</feature>
<dbReference type="PROSITE" id="PS50801">
    <property type="entry name" value="STAS"/>
    <property type="match status" value="1"/>
</dbReference>
<name>A0AAD5M571_PYTIN</name>
<dbReference type="GO" id="GO:0016020">
    <property type="term" value="C:membrane"/>
    <property type="evidence" value="ECO:0007669"/>
    <property type="project" value="UniProtKB-SubCell"/>
</dbReference>
<dbReference type="InterPro" id="IPR036513">
    <property type="entry name" value="STAS_dom_sf"/>
</dbReference>
<feature type="transmembrane region" description="Helical" evidence="6">
    <location>
        <begin position="424"/>
        <end position="442"/>
    </location>
</feature>
<keyword evidence="4 6" id="KW-0472">Membrane</keyword>
<dbReference type="SUPFAM" id="SSF51206">
    <property type="entry name" value="cAMP-binding domain-like"/>
    <property type="match status" value="1"/>
</dbReference>
<feature type="region of interest" description="Disordered" evidence="5">
    <location>
        <begin position="842"/>
        <end position="864"/>
    </location>
</feature>
<evidence type="ECO:0000313" key="8">
    <source>
        <dbReference type="EMBL" id="KAJ0404803.1"/>
    </source>
</evidence>
<evidence type="ECO:0000256" key="3">
    <source>
        <dbReference type="ARBA" id="ARBA00022989"/>
    </source>
</evidence>
<dbReference type="SUPFAM" id="SSF52091">
    <property type="entry name" value="SpoIIaa-like"/>
    <property type="match status" value="1"/>
</dbReference>
<feature type="transmembrane region" description="Helical" evidence="6">
    <location>
        <begin position="555"/>
        <end position="581"/>
    </location>
</feature>
<dbReference type="Proteomes" id="UP001209570">
    <property type="component" value="Unassembled WGS sequence"/>
</dbReference>
<feature type="region of interest" description="Disordered" evidence="5">
    <location>
        <begin position="17"/>
        <end position="84"/>
    </location>
</feature>
<dbReference type="Pfam" id="PF01740">
    <property type="entry name" value="STAS"/>
    <property type="match status" value="1"/>
</dbReference>
<gene>
    <name evidence="8" type="ORF">P43SY_003479</name>
</gene>
<feature type="compositionally biased region" description="Polar residues" evidence="5">
    <location>
        <begin position="74"/>
        <end position="84"/>
    </location>
</feature>
<evidence type="ECO:0000256" key="6">
    <source>
        <dbReference type="SAM" id="Phobius"/>
    </source>
</evidence>
<dbReference type="Gene3D" id="3.30.750.24">
    <property type="entry name" value="STAS domain"/>
    <property type="match status" value="1"/>
</dbReference>
<dbReference type="InterPro" id="IPR002645">
    <property type="entry name" value="STAS_dom"/>
</dbReference>
<dbReference type="InterPro" id="IPR014710">
    <property type="entry name" value="RmlC-like_jellyroll"/>
</dbReference>
<feature type="domain" description="STAS" evidence="7">
    <location>
        <begin position="623"/>
        <end position="736"/>
    </location>
</feature>
<feature type="transmembrane region" description="Helical" evidence="6">
    <location>
        <begin position="291"/>
        <end position="309"/>
    </location>
</feature>
<protein>
    <recommendedName>
        <fullName evidence="7">STAS domain-containing protein</fullName>
    </recommendedName>
</protein>
<feature type="transmembrane region" description="Helical" evidence="6">
    <location>
        <begin position="199"/>
        <end position="221"/>
    </location>
</feature>
<evidence type="ECO:0000259" key="7">
    <source>
        <dbReference type="PROSITE" id="PS50801"/>
    </source>
</evidence>
<comment type="caution">
    <text evidence="8">The sequence shown here is derived from an EMBL/GenBank/DDBJ whole genome shotgun (WGS) entry which is preliminary data.</text>
</comment>
<feature type="region of interest" description="Disordered" evidence="5">
    <location>
        <begin position="96"/>
        <end position="117"/>
    </location>
</feature>
<proteinExistence type="predicted"/>
<dbReference type="Gene3D" id="2.60.120.10">
    <property type="entry name" value="Jelly Rolls"/>
    <property type="match status" value="1"/>
</dbReference>
<feature type="transmembrane region" description="Helical" evidence="6">
    <location>
        <begin position="523"/>
        <end position="543"/>
    </location>
</feature>
<feature type="transmembrane region" description="Helical" evidence="6">
    <location>
        <begin position="462"/>
        <end position="485"/>
    </location>
</feature>
<evidence type="ECO:0000256" key="2">
    <source>
        <dbReference type="ARBA" id="ARBA00022692"/>
    </source>
</evidence>
<keyword evidence="2 6" id="KW-0812">Transmembrane</keyword>
<feature type="transmembrane region" description="Helical" evidence="6">
    <location>
        <begin position="169"/>
        <end position="192"/>
    </location>
</feature>
<feature type="transmembrane region" description="Helical" evidence="6">
    <location>
        <begin position="227"/>
        <end position="245"/>
    </location>
</feature>
<evidence type="ECO:0000256" key="5">
    <source>
        <dbReference type="SAM" id="MobiDB-lite"/>
    </source>
</evidence>
<keyword evidence="9" id="KW-1185">Reference proteome</keyword>
<organism evidence="8 9">
    <name type="scientific">Pythium insidiosum</name>
    <name type="common">Pythiosis disease agent</name>
    <dbReference type="NCBI Taxonomy" id="114742"/>
    <lineage>
        <taxon>Eukaryota</taxon>
        <taxon>Sar</taxon>
        <taxon>Stramenopiles</taxon>
        <taxon>Oomycota</taxon>
        <taxon>Peronosporomycetes</taxon>
        <taxon>Pythiales</taxon>
        <taxon>Pythiaceae</taxon>
        <taxon>Pythium</taxon>
    </lineage>
</organism>